<protein>
    <recommendedName>
        <fullName evidence="3">SANTA domain-containing protein</fullName>
    </recommendedName>
</protein>
<dbReference type="Gramene" id="RZC67852">
    <property type="protein sequence ID" value="RZC67852"/>
    <property type="gene ID" value="C5167_011546"/>
</dbReference>
<evidence type="ECO:0008006" key="3">
    <source>
        <dbReference type="Google" id="ProtNLM"/>
    </source>
</evidence>
<keyword evidence="2" id="KW-1185">Reference proteome</keyword>
<evidence type="ECO:0000313" key="2">
    <source>
        <dbReference type="Proteomes" id="UP000316621"/>
    </source>
</evidence>
<sequence>MGFLQSPFSVISLLRTNALVCSRFIVGFPFGWEDVADQCLDQHLLVMVLQSSFPELKEVPTSLSNKKTFTNMKSEEPEDLSCSYDTGMDEVVKDAPVSTNSDVKNADPNEATVVVPVGILRVQSWLKPKVELKKKRPLQPVIVCKKDLEVAILAQPGQRLSHSPSLQFHAIPVLEFLLLAATPTHTISSSPHISAHSIAAFHCSLLSFIPSPPTSNSFQSLVSHYHHHHQYHLVQATSSQFFPCCNYNHLQVRFNTRLVSALIS</sequence>
<dbReference type="AlphaFoldDB" id="A0A4Y7K691"/>
<dbReference type="Proteomes" id="UP000316621">
    <property type="component" value="Chromosome 6"/>
</dbReference>
<dbReference type="EMBL" id="CM010720">
    <property type="protein sequence ID" value="RZC67852.1"/>
    <property type="molecule type" value="Genomic_DNA"/>
</dbReference>
<accession>A0A4Y7K691</accession>
<organism evidence="1 2">
    <name type="scientific">Papaver somniferum</name>
    <name type="common">Opium poppy</name>
    <dbReference type="NCBI Taxonomy" id="3469"/>
    <lineage>
        <taxon>Eukaryota</taxon>
        <taxon>Viridiplantae</taxon>
        <taxon>Streptophyta</taxon>
        <taxon>Embryophyta</taxon>
        <taxon>Tracheophyta</taxon>
        <taxon>Spermatophyta</taxon>
        <taxon>Magnoliopsida</taxon>
        <taxon>Ranunculales</taxon>
        <taxon>Papaveraceae</taxon>
        <taxon>Papaveroideae</taxon>
        <taxon>Papaver</taxon>
    </lineage>
</organism>
<name>A0A4Y7K691_PAPSO</name>
<proteinExistence type="predicted"/>
<reference evidence="1 2" key="1">
    <citation type="journal article" date="2018" name="Science">
        <title>The opium poppy genome and morphinan production.</title>
        <authorList>
            <person name="Guo L."/>
            <person name="Winzer T."/>
            <person name="Yang X."/>
            <person name="Li Y."/>
            <person name="Ning Z."/>
            <person name="He Z."/>
            <person name="Teodor R."/>
            <person name="Lu Y."/>
            <person name="Bowser T.A."/>
            <person name="Graham I.A."/>
            <person name="Ye K."/>
        </authorList>
    </citation>
    <scope>NUCLEOTIDE SEQUENCE [LARGE SCALE GENOMIC DNA]</scope>
    <source>
        <strain evidence="2">cv. HN1</strain>
        <tissue evidence="1">Leaves</tissue>
    </source>
</reference>
<gene>
    <name evidence="1" type="ORF">C5167_011546</name>
</gene>
<evidence type="ECO:0000313" key="1">
    <source>
        <dbReference type="EMBL" id="RZC67852.1"/>
    </source>
</evidence>